<feature type="region of interest" description="Disordered" evidence="1">
    <location>
        <begin position="41"/>
        <end position="73"/>
    </location>
</feature>
<reference evidence="2" key="1">
    <citation type="submission" date="2020-05" db="EMBL/GenBank/DDBJ databases">
        <authorList>
            <person name="Chiriac C."/>
            <person name="Salcher M."/>
            <person name="Ghai R."/>
            <person name="Kavagutti S V."/>
        </authorList>
    </citation>
    <scope>NUCLEOTIDE SEQUENCE</scope>
</reference>
<evidence type="ECO:0000256" key="1">
    <source>
        <dbReference type="SAM" id="MobiDB-lite"/>
    </source>
</evidence>
<gene>
    <name evidence="2" type="ORF">UFOPK3522_01340</name>
</gene>
<dbReference type="AlphaFoldDB" id="A0A6J5ZY94"/>
<organism evidence="2">
    <name type="scientific">freshwater metagenome</name>
    <dbReference type="NCBI Taxonomy" id="449393"/>
    <lineage>
        <taxon>unclassified sequences</taxon>
        <taxon>metagenomes</taxon>
        <taxon>ecological metagenomes</taxon>
    </lineage>
</organism>
<feature type="compositionally biased region" description="Basic and acidic residues" evidence="1">
    <location>
        <begin position="43"/>
        <end position="65"/>
    </location>
</feature>
<sequence length="73" mass="8343">MESREAWNLRRVAAFPDRPHKECGDAERTDVQSDAADDLIAAKIDRNEPLNRRNKDREEQPDRHTGKSTAGDI</sequence>
<name>A0A6J5ZY94_9ZZZZ</name>
<dbReference type="EMBL" id="CAESAO010000138">
    <property type="protein sequence ID" value="CAB4346352.1"/>
    <property type="molecule type" value="Genomic_DNA"/>
</dbReference>
<protein>
    <submittedName>
        <fullName evidence="2">Unannotated protein</fullName>
    </submittedName>
</protein>
<accession>A0A6J5ZY94</accession>
<proteinExistence type="predicted"/>
<evidence type="ECO:0000313" key="2">
    <source>
        <dbReference type="EMBL" id="CAB4346352.1"/>
    </source>
</evidence>